<feature type="compositionally biased region" description="Polar residues" evidence="7">
    <location>
        <begin position="416"/>
        <end position="428"/>
    </location>
</feature>
<dbReference type="Gene3D" id="3.30.40.10">
    <property type="entry name" value="Zinc/RING finger domain, C3HC4 (zinc finger)"/>
    <property type="match status" value="1"/>
</dbReference>
<evidence type="ECO:0000256" key="5">
    <source>
        <dbReference type="ARBA" id="ARBA00023242"/>
    </source>
</evidence>
<feature type="region of interest" description="Disordered" evidence="7">
    <location>
        <begin position="319"/>
        <end position="428"/>
    </location>
</feature>
<evidence type="ECO:0000256" key="1">
    <source>
        <dbReference type="ARBA" id="ARBA00004123"/>
    </source>
</evidence>
<dbReference type="HOGENOM" id="CLU_864004_0_0_1"/>
<feature type="compositionally biased region" description="Polar residues" evidence="7">
    <location>
        <begin position="377"/>
        <end position="389"/>
    </location>
</feature>
<dbReference type="eggNOG" id="KOG1632">
    <property type="taxonomic scope" value="Eukaryota"/>
</dbReference>
<dbReference type="GO" id="GO:0048188">
    <property type="term" value="C:Set1C/COMPASS complex"/>
    <property type="evidence" value="ECO:0007669"/>
    <property type="project" value="InterPro"/>
</dbReference>
<name>B3MUL1_DROAN</name>
<keyword evidence="3 6" id="KW-0863">Zinc-finger</keyword>
<feature type="compositionally biased region" description="Polar residues" evidence="7">
    <location>
        <begin position="215"/>
        <end position="225"/>
    </location>
</feature>
<dbReference type="SMART" id="SM00249">
    <property type="entry name" value="PHD"/>
    <property type="match status" value="1"/>
</dbReference>
<evidence type="ECO:0000313" key="9">
    <source>
        <dbReference type="EMBL" id="EDV32926.2"/>
    </source>
</evidence>
<dbReference type="CDD" id="cd15552">
    <property type="entry name" value="PHD_PHF3_like"/>
    <property type="match status" value="1"/>
</dbReference>
<evidence type="ECO:0000313" key="10">
    <source>
        <dbReference type="Proteomes" id="UP000007801"/>
    </source>
</evidence>
<dbReference type="GeneID" id="6505135"/>
<evidence type="ECO:0000256" key="7">
    <source>
        <dbReference type="SAM" id="MobiDB-lite"/>
    </source>
</evidence>
<dbReference type="EMBL" id="CH902624">
    <property type="protein sequence ID" value="EDV32926.2"/>
    <property type="molecule type" value="Genomic_DNA"/>
</dbReference>
<dbReference type="PROSITE" id="PS01359">
    <property type="entry name" value="ZF_PHD_1"/>
    <property type="match status" value="1"/>
</dbReference>
<keyword evidence="2" id="KW-0479">Metal-binding</keyword>
<evidence type="ECO:0000256" key="6">
    <source>
        <dbReference type="PROSITE-ProRule" id="PRU00146"/>
    </source>
</evidence>
<dbReference type="Pfam" id="PF00628">
    <property type="entry name" value="PHD"/>
    <property type="match status" value="1"/>
</dbReference>
<evidence type="ECO:0000256" key="4">
    <source>
        <dbReference type="ARBA" id="ARBA00022833"/>
    </source>
</evidence>
<dbReference type="Proteomes" id="UP000007801">
    <property type="component" value="Unassembled WGS sequence"/>
</dbReference>
<feature type="region of interest" description="Disordered" evidence="7">
    <location>
        <begin position="188"/>
        <end position="238"/>
    </location>
</feature>
<sequence length="581" mass="65136">MQRKMLLAIRNTLAAKQRQSRLDVKIRNGDPWNGKKYFLSKPMTFGKPEMPVVHRRIIAVGMPKQQDPVAASPERYCICRSSRADGFMICCDKCNEWFHGECIGLDEDVGLQYDVYFCDKCRLKNPRLKCTYKTQPTVPIVRPVVAKRAPEPELDSTRAVPPVASKPTSLVTRRKSFSALVAVNEMLGEDRKREPQKPPRTRSADEAAPVKSLESKASQCNLGTNSEERTSANKGPSANIRGLKRRICCTCSCDETARPDSRYCSDECGSVTTLTRIFAVMPRLLPTWGLNCDEAKADDMMQALTKTQPKLVLETESEIGTVSEKSSKPAALEKQIGNGPAIKDAGKVPETPSIKSKNQNPPKRANVPETPTKCNRENQASNSHNIKQNSFEKDRHSRSSSRTLSIIEKSGKDKAPSTQHTPRKVSSLTKTQIMDKYFKTPCSSSKNLKAVNTPRRESENIIESKTRAEPKTLGTPDTKALSKIVNQTNIKSQYDTQNKRIYIERSNVCFDKGLIKEPILCRPNESSCQKLKALSQIVSKLLPEQKDYLARRRKALEDQRRVSSKMPIKVQRAPKASKLKD</sequence>
<keyword evidence="5" id="KW-0539">Nucleus</keyword>
<dbReference type="PANTHER" id="PTHR46174:SF1">
    <property type="entry name" value="CXXC-TYPE ZINC FINGER PROTEIN 1"/>
    <property type="match status" value="1"/>
</dbReference>
<proteinExistence type="predicted"/>
<dbReference type="PROSITE" id="PS50016">
    <property type="entry name" value="ZF_PHD_2"/>
    <property type="match status" value="1"/>
</dbReference>
<dbReference type="InterPro" id="IPR001965">
    <property type="entry name" value="Znf_PHD"/>
</dbReference>
<feature type="domain" description="PHD-type" evidence="8">
    <location>
        <begin position="74"/>
        <end position="124"/>
    </location>
</feature>
<organism evidence="9 10">
    <name type="scientific">Drosophila ananassae</name>
    <name type="common">Fruit fly</name>
    <dbReference type="NCBI Taxonomy" id="7217"/>
    <lineage>
        <taxon>Eukaryota</taxon>
        <taxon>Metazoa</taxon>
        <taxon>Ecdysozoa</taxon>
        <taxon>Arthropoda</taxon>
        <taxon>Hexapoda</taxon>
        <taxon>Insecta</taxon>
        <taxon>Pterygota</taxon>
        <taxon>Neoptera</taxon>
        <taxon>Endopterygota</taxon>
        <taxon>Diptera</taxon>
        <taxon>Brachycera</taxon>
        <taxon>Muscomorpha</taxon>
        <taxon>Ephydroidea</taxon>
        <taxon>Drosophilidae</taxon>
        <taxon>Drosophila</taxon>
        <taxon>Sophophora</taxon>
    </lineage>
</organism>
<evidence type="ECO:0000256" key="2">
    <source>
        <dbReference type="ARBA" id="ARBA00022723"/>
    </source>
</evidence>
<evidence type="ECO:0000256" key="3">
    <source>
        <dbReference type="ARBA" id="ARBA00022771"/>
    </source>
</evidence>
<evidence type="ECO:0000259" key="8">
    <source>
        <dbReference type="PROSITE" id="PS50016"/>
    </source>
</evidence>
<comment type="subcellular location">
    <subcellularLocation>
        <location evidence="1">Nucleus</location>
    </subcellularLocation>
</comment>
<dbReference type="KEGG" id="dan:6505135"/>
<protein>
    <submittedName>
        <fullName evidence="9">Uncharacterized protein, isoform C</fullName>
    </submittedName>
</protein>
<dbReference type="PANTHER" id="PTHR46174">
    <property type="entry name" value="CXXC-TYPE ZINC FINGER PROTEIN 1"/>
    <property type="match status" value="1"/>
</dbReference>
<dbReference type="GO" id="GO:0045893">
    <property type="term" value="P:positive regulation of DNA-templated transcription"/>
    <property type="evidence" value="ECO:0007669"/>
    <property type="project" value="TreeGrafter"/>
</dbReference>
<feature type="region of interest" description="Disordered" evidence="7">
    <location>
        <begin position="555"/>
        <end position="581"/>
    </location>
</feature>
<feature type="compositionally biased region" description="Basic and acidic residues" evidence="7">
    <location>
        <begin position="188"/>
        <end position="205"/>
    </location>
</feature>
<gene>
    <name evidence="9" type="primary">Dana\GF22474</name>
    <name evidence="9" type="synonym">dana_GLEANR_644</name>
    <name evidence="9" type="ORF">GF22474</name>
</gene>
<dbReference type="InterPro" id="IPR013083">
    <property type="entry name" value="Znf_RING/FYVE/PHD"/>
</dbReference>
<dbReference type="InterPro" id="IPR011011">
    <property type="entry name" value="Znf_FYVE_PHD"/>
</dbReference>
<keyword evidence="4" id="KW-0862">Zinc</keyword>
<dbReference type="InterPro" id="IPR037869">
    <property type="entry name" value="Spp1/CFP1"/>
</dbReference>
<accession>B3MUL1</accession>
<dbReference type="InterPro" id="IPR019786">
    <property type="entry name" value="Zinc_finger_PHD-type_CS"/>
</dbReference>
<dbReference type="OrthoDB" id="784962at2759"/>
<reference evidence="9 10" key="1">
    <citation type="journal article" date="2007" name="Nature">
        <title>Evolution of genes and genomes on the Drosophila phylogeny.</title>
        <authorList>
            <consortium name="Drosophila 12 Genomes Consortium"/>
            <person name="Clark A.G."/>
            <person name="Eisen M.B."/>
            <person name="Smith D.R."/>
            <person name="Bergman C.M."/>
            <person name="Oliver B."/>
            <person name="Markow T.A."/>
            <person name="Kaufman T.C."/>
            <person name="Kellis M."/>
            <person name="Gelbart W."/>
            <person name="Iyer V.N."/>
            <person name="Pollard D.A."/>
            <person name="Sackton T.B."/>
            <person name="Larracuente A.M."/>
            <person name="Singh N.D."/>
            <person name="Abad J.P."/>
            <person name="Abt D.N."/>
            <person name="Adryan B."/>
            <person name="Aguade M."/>
            <person name="Akashi H."/>
            <person name="Anderson W.W."/>
            <person name="Aquadro C.F."/>
            <person name="Ardell D.H."/>
            <person name="Arguello R."/>
            <person name="Artieri C.G."/>
            <person name="Barbash D.A."/>
            <person name="Barker D."/>
            <person name="Barsanti P."/>
            <person name="Batterham P."/>
            <person name="Batzoglou S."/>
            <person name="Begun D."/>
            <person name="Bhutkar A."/>
            <person name="Blanco E."/>
            <person name="Bosak S.A."/>
            <person name="Bradley R.K."/>
            <person name="Brand A.D."/>
            <person name="Brent M.R."/>
            <person name="Brooks A.N."/>
            <person name="Brown R.H."/>
            <person name="Butlin R.K."/>
            <person name="Caggese C."/>
            <person name="Calvi B.R."/>
            <person name="Bernardo de Carvalho A."/>
            <person name="Caspi A."/>
            <person name="Castrezana S."/>
            <person name="Celniker S.E."/>
            <person name="Chang J.L."/>
            <person name="Chapple C."/>
            <person name="Chatterji S."/>
            <person name="Chinwalla A."/>
            <person name="Civetta A."/>
            <person name="Clifton S.W."/>
            <person name="Comeron J.M."/>
            <person name="Costello J.C."/>
            <person name="Coyne J.A."/>
            <person name="Daub J."/>
            <person name="David R.G."/>
            <person name="Delcher A.L."/>
            <person name="Delehaunty K."/>
            <person name="Do C.B."/>
            <person name="Ebling H."/>
            <person name="Edwards K."/>
            <person name="Eickbush T."/>
            <person name="Evans J.D."/>
            <person name="Filipski A."/>
            <person name="Findeiss S."/>
            <person name="Freyhult E."/>
            <person name="Fulton L."/>
            <person name="Fulton R."/>
            <person name="Garcia A.C."/>
            <person name="Gardiner A."/>
            <person name="Garfield D.A."/>
            <person name="Garvin B.E."/>
            <person name="Gibson G."/>
            <person name="Gilbert D."/>
            <person name="Gnerre S."/>
            <person name="Godfrey J."/>
            <person name="Good R."/>
            <person name="Gotea V."/>
            <person name="Gravely B."/>
            <person name="Greenberg A.J."/>
            <person name="Griffiths-Jones S."/>
            <person name="Gross S."/>
            <person name="Guigo R."/>
            <person name="Gustafson E.A."/>
            <person name="Haerty W."/>
            <person name="Hahn M.W."/>
            <person name="Halligan D.L."/>
            <person name="Halpern A.L."/>
            <person name="Halter G.M."/>
            <person name="Han M.V."/>
            <person name="Heger A."/>
            <person name="Hillier L."/>
            <person name="Hinrichs A.S."/>
            <person name="Holmes I."/>
            <person name="Hoskins R.A."/>
            <person name="Hubisz M.J."/>
            <person name="Hultmark D."/>
            <person name="Huntley M.A."/>
            <person name="Jaffe D.B."/>
            <person name="Jagadeeshan S."/>
            <person name="Jeck W.R."/>
            <person name="Johnson J."/>
            <person name="Jones C.D."/>
            <person name="Jordan W.C."/>
            <person name="Karpen G.H."/>
            <person name="Kataoka E."/>
            <person name="Keightley P.D."/>
            <person name="Kheradpour P."/>
            <person name="Kirkness E.F."/>
            <person name="Koerich L.B."/>
            <person name="Kristiansen K."/>
            <person name="Kudrna D."/>
            <person name="Kulathinal R.J."/>
            <person name="Kumar S."/>
            <person name="Kwok R."/>
            <person name="Lander E."/>
            <person name="Langley C.H."/>
            <person name="Lapoint R."/>
            <person name="Lazzaro B.P."/>
            <person name="Lee S.J."/>
            <person name="Levesque L."/>
            <person name="Li R."/>
            <person name="Lin C.F."/>
            <person name="Lin M.F."/>
            <person name="Lindblad-Toh K."/>
            <person name="Llopart A."/>
            <person name="Long M."/>
            <person name="Low L."/>
            <person name="Lozovsky E."/>
            <person name="Lu J."/>
            <person name="Luo M."/>
            <person name="Machado C.A."/>
            <person name="Makalowski W."/>
            <person name="Marzo M."/>
            <person name="Matsuda M."/>
            <person name="Matzkin L."/>
            <person name="McAllister B."/>
            <person name="McBride C.S."/>
            <person name="McKernan B."/>
            <person name="McKernan K."/>
            <person name="Mendez-Lago M."/>
            <person name="Minx P."/>
            <person name="Mollenhauer M.U."/>
            <person name="Montooth K."/>
            <person name="Mount S.M."/>
            <person name="Mu X."/>
            <person name="Myers E."/>
            <person name="Negre B."/>
            <person name="Newfeld S."/>
            <person name="Nielsen R."/>
            <person name="Noor M.A."/>
            <person name="O'Grady P."/>
            <person name="Pachter L."/>
            <person name="Papaceit M."/>
            <person name="Parisi M.J."/>
            <person name="Parisi M."/>
            <person name="Parts L."/>
            <person name="Pedersen J.S."/>
            <person name="Pesole G."/>
            <person name="Phillippy A.M."/>
            <person name="Ponting C.P."/>
            <person name="Pop M."/>
            <person name="Porcelli D."/>
            <person name="Powell J.R."/>
            <person name="Prohaska S."/>
            <person name="Pruitt K."/>
            <person name="Puig M."/>
            <person name="Quesneville H."/>
            <person name="Ram K.R."/>
            <person name="Rand D."/>
            <person name="Rasmussen M.D."/>
            <person name="Reed L.K."/>
            <person name="Reenan R."/>
            <person name="Reily A."/>
            <person name="Remington K.A."/>
            <person name="Rieger T.T."/>
            <person name="Ritchie M.G."/>
            <person name="Robin C."/>
            <person name="Rogers Y.H."/>
            <person name="Rohde C."/>
            <person name="Rozas J."/>
            <person name="Rubenfield M.J."/>
            <person name="Ruiz A."/>
            <person name="Russo S."/>
            <person name="Salzberg S.L."/>
            <person name="Sanchez-Gracia A."/>
            <person name="Saranga D.J."/>
            <person name="Sato H."/>
            <person name="Schaeffer S.W."/>
            <person name="Schatz M.C."/>
            <person name="Schlenke T."/>
            <person name="Schwartz R."/>
            <person name="Segarra C."/>
            <person name="Singh R.S."/>
            <person name="Sirot L."/>
            <person name="Sirota M."/>
            <person name="Sisneros N.B."/>
            <person name="Smith C.D."/>
            <person name="Smith T.F."/>
            <person name="Spieth J."/>
            <person name="Stage D.E."/>
            <person name="Stark A."/>
            <person name="Stephan W."/>
            <person name="Strausberg R.L."/>
            <person name="Strempel S."/>
            <person name="Sturgill D."/>
            <person name="Sutton G."/>
            <person name="Sutton G.G."/>
            <person name="Tao W."/>
            <person name="Teichmann S."/>
            <person name="Tobari Y.N."/>
            <person name="Tomimura Y."/>
            <person name="Tsolas J.M."/>
            <person name="Valente V.L."/>
            <person name="Venter E."/>
            <person name="Venter J.C."/>
            <person name="Vicario S."/>
            <person name="Vieira F.G."/>
            <person name="Vilella A.J."/>
            <person name="Villasante A."/>
            <person name="Walenz B."/>
            <person name="Wang J."/>
            <person name="Wasserman M."/>
            <person name="Watts T."/>
            <person name="Wilson D."/>
            <person name="Wilson R.K."/>
            <person name="Wing R.A."/>
            <person name="Wolfner M.F."/>
            <person name="Wong A."/>
            <person name="Wong G.K."/>
            <person name="Wu C.I."/>
            <person name="Wu G."/>
            <person name="Yamamoto D."/>
            <person name="Yang H.P."/>
            <person name="Yang S.P."/>
            <person name="Yorke J.A."/>
            <person name="Yoshida K."/>
            <person name="Zdobnov E."/>
            <person name="Zhang P."/>
            <person name="Zhang Y."/>
            <person name="Zimin A.V."/>
            <person name="Baldwin J."/>
            <person name="Abdouelleil A."/>
            <person name="Abdulkadir J."/>
            <person name="Abebe A."/>
            <person name="Abera B."/>
            <person name="Abreu J."/>
            <person name="Acer S.C."/>
            <person name="Aftuck L."/>
            <person name="Alexander A."/>
            <person name="An P."/>
            <person name="Anderson E."/>
            <person name="Anderson S."/>
            <person name="Arachi H."/>
            <person name="Azer M."/>
            <person name="Bachantsang P."/>
            <person name="Barry A."/>
            <person name="Bayul T."/>
            <person name="Berlin A."/>
            <person name="Bessette D."/>
            <person name="Bloom T."/>
            <person name="Blye J."/>
            <person name="Boguslavskiy L."/>
            <person name="Bonnet C."/>
            <person name="Boukhgalter B."/>
            <person name="Bourzgui I."/>
            <person name="Brown A."/>
            <person name="Cahill P."/>
            <person name="Channer S."/>
            <person name="Cheshatsang Y."/>
            <person name="Chuda L."/>
            <person name="Citroen M."/>
            <person name="Collymore A."/>
            <person name="Cooke P."/>
            <person name="Costello M."/>
            <person name="D'Aco K."/>
            <person name="Daza R."/>
            <person name="De Haan G."/>
            <person name="DeGray S."/>
            <person name="DeMaso C."/>
            <person name="Dhargay N."/>
            <person name="Dooley K."/>
            <person name="Dooley E."/>
            <person name="Doricent M."/>
            <person name="Dorje P."/>
            <person name="Dorjee K."/>
            <person name="Dupes A."/>
            <person name="Elong R."/>
            <person name="Falk J."/>
            <person name="Farina A."/>
            <person name="Faro S."/>
            <person name="Ferguson D."/>
            <person name="Fisher S."/>
            <person name="Foley C.D."/>
            <person name="Franke A."/>
            <person name="Friedrich D."/>
            <person name="Gadbois L."/>
            <person name="Gearin G."/>
            <person name="Gearin C.R."/>
            <person name="Giannoukos G."/>
            <person name="Goode T."/>
            <person name="Graham J."/>
            <person name="Grandbois E."/>
            <person name="Grewal S."/>
            <person name="Gyaltsen K."/>
            <person name="Hafez N."/>
            <person name="Hagos B."/>
            <person name="Hall J."/>
            <person name="Henson C."/>
            <person name="Hollinger A."/>
            <person name="Honan T."/>
            <person name="Huard M.D."/>
            <person name="Hughes L."/>
            <person name="Hurhula B."/>
            <person name="Husby M.E."/>
            <person name="Kamat A."/>
            <person name="Kanga B."/>
            <person name="Kashin S."/>
            <person name="Khazanovich D."/>
            <person name="Kisner P."/>
            <person name="Lance K."/>
            <person name="Lara M."/>
            <person name="Lee W."/>
            <person name="Lennon N."/>
            <person name="Letendre F."/>
            <person name="LeVine R."/>
            <person name="Lipovsky A."/>
            <person name="Liu X."/>
            <person name="Liu J."/>
            <person name="Liu S."/>
            <person name="Lokyitsang T."/>
            <person name="Lokyitsang Y."/>
            <person name="Lubonja R."/>
            <person name="Lui A."/>
            <person name="MacDonald P."/>
            <person name="Magnisalis V."/>
            <person name="Maru K."/>
            <person name="Matthews C."/>
            <person name="McCusker W."/>
            <person name="McDonough S."/>
            <person name="Mehta T."/>
            <person name="Meldrim J."/>
            <person name="Meneus L."/>
            <person name="Mihai O."/>
            <person name="Mihalev A."/>
            <person name="Mihova T."/>
            <person name="Mittelman R."/>
            <person name="Mlenga V."/>
            <person name="Montmayeur A."/>
            <person name="Mulrain L."/>
            <person name="Navidi A."/>
            <person name="Naylor J."/>
            <person name="Negash T."/>
            <person name="Nguyen T."/>
            <person name="Nguyen N."/>
            <person name="Nicol R."/>
            <person name="Norbu C."/>
            <person name="Norbu N."/>
            <person name="Novod N."/>
            <person name="O'Neill B."/>
            <person name="Osman S."/>
            <person name="Markiewicz E."/>
            <person name="Oyono O.L."/>
            <person name="Patti C."/>
            <person name="Phunkhang P."/>
            <person name="Pierre F."/>
            <person name="Priest M."/>
            <person name="Raghuraman S."/>
            <person name="Rege F."/>
            <person name="Reyes R."/>
            <person name="Rise C."/>
            <person name="Rogov P."/>
            <person name="Ross K."/>
            <person name="Ryan E."/>
            <person name="Settipalli S."/>
            <person name="Shea T."/>
            <person name="Sherpa N."/>
            <person name="Shi L."/>
            <person name="Shih D."/>
            <person name="Sparrow T."/>
            <person name="Spaulding J."/>
            <person name="Stalker J."/>
            <person name="Stange-Thomann N."/>
            <person name="Stavropoulos S."/>
            <person name="Stone C."/>
            <person name="Strader C."/>
            <person name="Tesfaye S."/>
            <person name="Thomson T."/>
            <person name="Thoulutsang Y."/>
            <person name="Thoulutsang D."/>
            <person name="Topham K."/>
            <person name="Topping I."/>
            <person name="Tsamla T."/>
            <person name="Vassiliev H."/>
            <person name="Vo A."/>
            <person name="Wangchuk T."/>
            <person name="Wangdi T."/>
            <person name="Weiand M."/>
            <person name="Wilkinson J."/>
            <person name="Wilson A."/>
            <person name="Yadav S."/>
            <person name="Young G."/>
            <person name="Yu Q."/>
            <person name="Zembek L."/>
            <person name="Zhong D."/>
            <person name="Zimmer A."/>
            <person name="Zwirko Z."/>
            <person name="Jaffe D.B."/>
            <person name="Alvarez P."/>
            <person name="Brockman W."/>
            <person name="Butler J."/>
            <person name="Chin C."/>
            <person name="Gnerre S."/>
            <person name="Grabherr M."/>
            <person name="Kleber M."/>
            <person name="Mauceli E."/>
            <person name="MacCallum I."/>
        </authorList>
    </citation>
    <scope>NUCLEOTIDE SEQUENCE [LARGE SCALE GENOMIC DNA]</scope>
    <source>
        <strain evidence="10">Tucson 14024-0371.13</strain>
    </source>
</reference>
<dbReference type="AlphaFoldDB" id="B3MUL1"/>
<dbReference type="InterPro" id="IPR019787">
    <property type="entry name" value="Znf_PHD-finger"/>
</dbReference>
<dbReference type="SUPFAM" id="SSF57903">
    <property type="entry name" value="FYVE/PHD zinc finger"/>
    <property type="match status" value="1"/>
</dbReference>
<dbReference type="GO" id="GO:0008270">
    <property type="term" value="F:zinc ion binding"/>
    <property type="evidence" value="ECO:0007669"/>
    <property type="project" value="UniProtKB-KW"/>
</dbReference>
<keyword evidence="10" id="KW-1185">Reference proteome</keyword>